<proteinExistence type="predicted"/>
<gene>
    <name evidence="1" type="ORF">Q4Q40_05915</name>
</gene>
<name>A0ABT8WKN7_9FLAO</name>
<dbReference type="RefSeq" id="WP_303300832.1">
    <property type="nucleotide sequence ID" value="NZ_BAABDA010000051.1"/>
</dbReference>
<organism evidence="1 2">
    <name type="scientific">Flavivirga jejuensis</name>
    <dbReference type="NCBI Taxonomy" id="870487"/>
    <lineage>
        <taxon>Bacteria</taxon>
        <taxon>Pseudomonadati</taxon>
        <taxon>Bacteroidota</taxon>
        <taxon>Flavobacteriia</taxon>
        <taxon>Flavobacteriales</taxon>
        <taxon>Flavobacteriaceae</taxon>
        <taxon>Flavivirga</taxon>
    </lineage>
</organism>
<comment type="caution">
    <text evidence="1">The sequence shown here is derived from an EMBL/GenBank/DDBJ whole genome shotgun (WGS) entry which is preliminary data.</text>
</comment>
<evidence type="ECO:0000313" key="2">
    <source>
        <dbReference type="Proteomes" id="UP001176806"/>
    </source>
</evidence>
<accession>A0ABT8WKN7</accession>
<protein>
    <recommendedName>
        <fullName evidence="3">HTH domain-containing protein</fullName>
    </recommendedName>
</protein>
<evidence type="ECO:0008006" key="3">
    <source>
        <dbReference type="Google" id="ProtNLM"/>
    </source>
</evidence>
<sequence>MALRKYINRVEQLDQLIRLESTGTPEECAKKLNISKRSLYVLIDELKTDFKCPIAYSRSKRSYIYTKKGKISNLAFEVKS</sequence>
<reference evidence="1" key="1">
    <citation type="submission" date="2023-07" db="EMBL/GenBank/DDBJ databases">
        <title>Two novel species in the genus Flavivirga.</title>
        <authorList>
            <person name="Kwon K."/>
        </authorList>
    </citation>
    <scope>NUCLEOTIDE SEQUENCE</scope>
    <source>
        <strain evidence="1">KACC 14158</strain>
    </source>
</reference>
<keyword evidence="2" id="KW-1185">Reference proteome</keyword>
<dbReference type="Proteomes" id="UP001176806">
    <property type="component" value="Unassembled WGS sequence"/>
</dbReference>
<evidence type="ECO:0000313" key="1">
    <source>
        <dbReference type="EMBL" id="MDO5973714.1"/>
    </source>
</evidence>
<dbReference type="EMBL" id="JAUOEL010000002">
    <property type="protein sequence ID" value="MDO5973714.1"/>
    <property type="molecule type" value="Genomic_DNA"/>
</dbReference>